<gene>
    <name evidence="1" type="ORF">PV383_28945</name>
</gene>
<dbReference type="Proteomes" id="UP001282474">
    <property type="component" value="Unassembled WGS sequence"/>
</dbReference>
<evidence type="ECO:0008006" key="3">
    <source>
        <dbReference type="Google" id="ProtNLM"/>
    </source>
</evidence>
<proteinExistence type="predicted"/>
<evidence type="ECO:0000313" key="2">
    <source>
        <dbReference type="Proteomes" id="UP001282474"/>
    </source>
</evidence>
<dbReference type="RefSeq" id="WP_269153791.1">
    <property type="nucleotide sequence ID" value="NZ_JABXWF010000016.1"/>
</dbReference>
<evidence type="ECO:0000313" key="1">
    <source>
        <dbReference type="EMBL" id="MDX3041189.1"/>
    </source>
</evidence>
<reference evidence="1 2" key="1">
    <citation type="journal article" date="2023" name="Microb. Genom.">
        <title>Mesoterricola silvestris gen. nov., sp. nov., Mesoterricola sediminis sp. nov., Geothrix oryzae sp. nov., Geothrix edaphica sp. nov., Geothrix rubra sp. nov., and Geothrix limicola sp. nov., six novel members of Acidobacteriota isolated from soils.</title>
        <authorList>
            <person name="Weisberg A.J."/>
            <person name="Pearce E."/>
            <person name="Kramer C.G."/>
            <person name="Chang J.H."/>
            <person name="Clarke C.R."/>
        </authorList>
    </citation>
    <scope>NUCLEOTIDE SEQUENCE [LARGE SCALE GENOMIC DNA]</scope>
    <source>
        <strain evidence="1 2">NE20-4-1</strain>
    </source>
</reference>
<organism evidence="1 2">
    <name type="scientific">Streptomyces caniscabiei</name>
    <dbReference type="NCBI Taxonomy" id="2746961"/>
    <lineage>
        <taxon>Bacteria</taxon>
        <taxon>Bacillati</taxon>
        <taxon>Actinomycetota</taxon>
        <taxon>Actinomycetes</taxon>
        <taxon>Kitasatosporales</taxon>
        <taxon>Streptomycetaceae</taxon>
        <taxon>Streptomyces</taxon>
    </lineage>
</organism>
<dbReference type="EMBL" id="JARAWJ010000025">
    <property type="protein sequence ID" value="MDX3041189.1"/>
    <property type="molecule type" value="Genomic_DNA"/>
</dbReference>
<protein>
    <recommendedName>
        <fullName evidence="3">Transposase</fullName>
    </recommendedName>
</protein>
<accession>A0ABU4MWL0</accession>
<keyword evidence="2" id="KW-1185">Reference proteome</keyword>
<name>A0ABU4MWL0_9ACTN</name>
<sequence length="40" mass="4345">MTAVPGSPGESCWMDLKTRDLPATTACFAVVQLHNRLGNR</sequence>
<comment type="caution">
    <text evidence="1">The sequence shown here is derived from an EMBL/GenBank/DDBJ whole genome shotgun (WGS) entry which is preliminary data.</text>
</comment>